<dbReference type="Pfam" id="PF19300">
    <property type="entry name" value="BPD_transp_1_N"/>
    <property type="match status" value="1"/>
</dbReference>
<proteinExistence type="inferred from homology"/>
<sequence>MTRYIFRRLAAGVAVLLVVAVLVFALFAVLDSDAAVVILSRQGGGDPSPEQLAALRAELGLDRPAPIRFLDWAGGLLHGDLGRSLISGRPVGQVLGERLANSAALAACAVVLLIPLSIGLGLLAGLRPGSRVDRLLSIGALTLESVPAFVIGVVLVAVVSLSFRLLPAVSLIPAGTSAWSRPEILVLPVLCLLAGLLPHPIRMVRARTVEVMESPYIRAARINGVGDRRLAVRHVCPAVLSTAVHPLAGAIVGLVGGIAVVETLFEYPGISKELLTAIAARDYPFVQSTAVLLAAFGIGAYLLADLLALLTSPRARAVATGAVG</sequence>
<dbReference type="InterPro" id="IPR035906">
    <property type="entry name" value="MetI-like_sf"/>
</dbReference>
<dbReference type="Pfam" id="PF00528">
    <property type="entry name" value="BPD_transp_1"/>
    <property type="match status" value="1"/>
</dbReference>
<protein>
    <submittedName>
        <fullName evidence="9">ABC transporter permease</fullName>
    </submittedName>
</protein>
<reference evidence="9 10" key="1">
    <citation type="submission" date="2020-04" db="EMBL/GenBank/DDBJ databases">
        <title>MicrobeNet Type strains.</title>
        <authorList>
            <person name="Nicholson A.C."/>
        </authorList>
    </citation>
    <scope>NUCLEOTIDE SEQUENCE [LARGE SCALE GENOMIC DNA]</scope>
    <source>
        <strain evidence="9 10">JCM 12354</strain>
    </source>
</reference>
<dbReference type="PANTHER" id="PTHR43163:SF3">
    <property type="entry name" value="PEPTIDE ABC TRANSPORTER PERMEASE PROTEIN"/>
    <property type="match status" value="1"/>
</dbReference>
<gene>
    <name evidence="9" type="ORF">HGA08_12655</name>
</gene>
<comment type="caution">
    <text evidence="9">The sequence shown here is derived from an EMBL/GenBank/DDBJ whole genome shotgun (WGS) entry which is preliminary data.</text>
</comment>
<dbReference type="InterPro" id="IPR000515">
    <property type="entry name" value="MetI-like"/>
</dbReference>
<keyword evidence="10" id="KW-1185">Reference proteome</keyword>
<feature type="transmembrane region" description="Helical" evidence="7">
    <location>
        <begin position="238"/>
        <end position="265"/>
    </location>
</feature>
<evidence type="ECO:0000313" key="10">
    <source>
        <dbReference type="Proteomes" id="UP000565711"/>
    </source>
</evidence>
<dbReference type="CDD" id="cd06261">
    <property type="entry name" value="TM_PBP2"/>
    <property type="match status" value="1"/>
</dbReference>
<evidence type="ECO:0000256" key="3">
    <source>
        <dbReference type="ARBA" id="ARBA00022475"/>
    </source>
</evidence>
<evidence type="ECO:0000259" key="8">
    <source>
        <dbReference type="PROSITE" id="PS50928"/>
    </source>
</evidence>
<keyword evidence="5 7" id="KW-1133">Transmembrane helix</keyword>
<feature type="transmembrane region" description="Helical" evidence="7">
    <location>
        <begin position="178"/>
        <end position="197"/>
    </location>
</feature>
<organism evidence="9 10">
    <name type="scientific">Nocardia vermiculata</name>
    <dbReference type="NCBI Taxonomy" id="257274"/>
    <lineage>
        <taxon>Bacteria</taxon>
        <taxon>Bacillati</taxon>
        <taxon>Actinomycetota</taxon>
        <taxon>Actinomycetes</taxon>
        <taxon>Mycobacteriales</taxon>
        <taxon>Nocardiaceae</taxon>
        <taxon>Nocardia</taxon>
    </lineage>
</organism>
<dbReference type="EMBL" id="JAAXOP010000006">
    <property type="protein sequence ID" value="NKY51064.1"/>
    <property type="molecule type" value="Genomic_DNA"/>
</dbReference>
<feature type="domain" description="ABC transmembrane type-1" evidence="8">
    <location>
        <begin position="99"/>
        <end position="304"/>
    </location>
</feature>
<dbReference type="GO" id="GO:0005886">
    <property type="term" value="C:plasma membrane"/>
    <property type="evidence" value="ECO:0007669"/>
    <property type="project" value="UniProtKB-SubCell"/>
</dbReference>
<dbReference type="PROSITE" id="PS50928">
    <property type="entry name" value="ABC_TM1"/>
    <property type="match status" value="1"/>
</dbReference>
<evidence type="ECO:0000256" key="1">
    <source>
        <dbReference type="ARBA" id="ARBA00004651"/>
    </source>
</evidence>
<accession>A0A846XZG0</accession>
<dbReference type="Proteomes" id="UP000565711">
    <property type="component" value="Unassembled WGS sequence"/>
</dbReference>
<dbReference type="SUPFAM" id="SSF161098">
    <property type="entry name" value="MetI-like"/>
    <property type="match status" value="1"/>
</dbReference>
<evidence type="ECO:0000313" key="9">
    <source>
        <dbReference type="EMBL" id="NKY51064.1"/>
    </source>
</evidence>
<dbReference type="InterPro" id="IPR045621">
    <property type="entry name" value="BPD_transp_1_N"/>
</dbReference>
<dbReference type="GO" id="GO:0055085">
    <property type="term" value="P:transmembrane transport"/>
    <property type="evidence" value="ECO:0007669"/>
    <property type="project" value="InterPro"/>
</dbReference>
<keyword evidence="6 7" id="KW-0472">Membrane</keyword>
<name>A0A846XZG0_9NOCA</name>
<dbReference type="AlphaFoldDB" id="A0A846XZG0"/>
<keyword evidence="4 7" id="KW-0812">Transmembrane</keyword>
<keyword evidence="2 7" id="KW-0813">Transport</keyword>
<dbReference type="RefSeq" id="WP_067881511.1">
    <property type="nucleotide sequence ID" value="NZ_JAAXOP010000006.1"/>
</dbReference>
<comment type="subcellular location">
    <subcellularLocation>
        <location evidence="1 7">Cell membrane</location>
        <topology evidence="1 7">Multi-pass membrane protein</topology>
    </subcellularLocation>
</comment>
<comment type="similarity">
    <text evidence="7">Belongs to the binding-protein-dependent transport system permease family.</text>
</comment>
<feature type="transmembrane region" description="Helical" evidence="7">
    <location>
        <begin position="103"/>
        <end position="126"/>
    </location>
</feature>
<dbReference type="Gene3D" id="1.10.3720.10">
    <property type="entry name" value="MetI-like"/>
    <property type="match status" value="1"/>
</dbReference>
<feature type="transmembrane region" description="Helical" evidence="7">
    <location>
        <begin position="146"/>
        <end position="166"/>
    </location>
</feature>
<evidence type="ECO:0000256" key="6">
    <source>
        <dbReference type="ARBA" id="ARBA00023136"/>
    </source>
</evidence>
<feature type="transmembrane region" description="Helical" evidence="7">
    <location>
        <begin position="285"/>
        <end position="310"/>
    </location>
</feature>
<dbReference type="PANTHER" id="PTHR43163">
    <property type="entry name" value="DIPEPTIDE TRANSPORT SYSTEM PERMEASE PROTEIN DPPB-RELATED"/>
    <property type="match status" value="1"/>
</dbReference>
<evidence type="ECO:0000256" key="4">
    <source>
        <dbReference type="ARBA" id="ARBA00022692"/>
    </source>
</evidence>
<evidence type="ECO:0000256" key="2">
    <source>
        <dbReference type="ARBA" id="ARBA00022448"/>
    </source>
</evidence>
<evidence type="ECO:0000256" key="5">
    <source>
        <dbReference type="ARBA" id="ARBA00022989"/>
    </source>
</evidence>
<evidence type="ECO:0000256" key="7">
    <source>
        <dbReference type="RuleBase" id="RU363032"/>
    </source>
</evidence>
<keyword evidence="3" id="KW-1003">Cell membrane</keyword>